<proteinExistence type="predicted"/>
<sequence length="30" mass="3454">MSLVSVSNKMCTSWNLQLHLPRGLYYTSHS</sequence>
<accession>A0A8S5UWP2</accession>
<reference evidence="1" key="1">
    <citation type="journal article" date="2021" name="Proc. Natl. Acad. Sci. U.S.A.">
        <title>A Catalog of Tens of Thousands of Viruses from Human Metagenomes Reveals Hidden Associations with Chronic Diseases.</title>
        <authorList>
            <person name="Tisza M.J."/>
            <person name="Buck C.B."/>
        </authorList>
    </citation>
    <scope>NUCLEOTIDE SEQUENCE</scope>
    <source>
        <strain evidence="1">CtLPy3</strain>
    </source>
</reference>
<organism evidence="1">
    <name type="scientific">Podoviridae sp. ctLPy3</name>
    <dbReference type="NCBI Taxonomy" id="2825244"/>
    <lineage>
        <taxon>Viruses</taxon>
        <taxon>Duplodnaviria</taxon>
        <taxon>Heunggongvirae</taxon>
        <taxon>Uroviricota</taxon>
        <taxon>Caudoviricetes</taxon>
    </lineage>
</organism>
<name>A0A8S5UWP2_9CAUD</name>
<dbReference type="EMBL" id="BK016155">
    <property type="protein sequence ID" value="DAF98782.1"/>
    <property type="molecule type" value="Genomic_DNA"/>
</dbReference>
<protein>
    <submittedName>
        <fullName evidence="1">Uncharacterized protein</fullName>
    </submittedName>
</protein>
<evidence type="ECO:0000313" key="1">
    <source>
        <dbReference type="EMBL" id="DAF98782.1"/>
    </source>
</evidence>